<evidence type="ECO:0000313" key="1">
    <source>
        <dbReference type="EMBL" id="MCA6067825.1"/>
    </source>
</evidence>
<keyword evidence="2" id="KW-1185">Reference proteome</keyword>
<sequence length="56" mass="6223">MKGGKVWIAETKCGFTATTTQDWTPAQANAWMNEIEKNYCKTPTYSGDDAIHLAIN</sequence>
<reference evidence="1 2" key="1">
    <citation type="submission" date="2021-09" db="EMBL/GenBank/DDBJ databases">
        <title>Genome sequencing and assembly of Chryseobacterium sp. RG1.</title>
        <authorList>
            <person name="Chhetri G."/>
        </authorList>
    </citation>
    <scope>NUCLEOTIDE SEQUENCE [LARGE SCALE GENOMIC DNA]</scope>
    <source>
        <strain evidence="1 2">RG1</strain>
    </source>
</reference>
<proteinExistence type="predicted"/>
<evidence type="ECO:0000313" key="2">
    <source>
        <dbReference type="Proteomes" id="UP000618240"/>
    </source>
</evidence>
<gene>
    <name evidence="1" type="ORF">JI747_011590</name>
</gene>
<name>A0ABS8A202_9FLAO</name>
<protein>
    <submittedName>
        <fullName evidence="1">Uncharacterized protein</fullName>
    </submittedName>
</protein>
<organism evidence="1 2">
    <name type="scientific">Chryseobacterium tagetis</name>
    <dbReference type="NCBI Taxonomy" id="2801334"/>
    <lineage>
        <taxon>Bacteria</taxon>
        <taxon>Pseudomonadati</taxon>
        <taxon>Bacteroidota</taxon>
        <taxon>Flavobacteriia</taxon>
        <taxon>Flavobacteriales</taxon>
        <taxon>Weeksellaceae</taxon>
        <taxon>Chryseobacterium group</taxon>
        <taxon>Chryseobacterium</taxon>
    </lineage>
</organism>
<dbReference type="RefSeq" id="WP_225688825.1">
    <property type="nucleotide sequence ID" value="NZ_JAERSE020000003.1"/>
</dbReference>
<accession>A0ABS8A202</accession>
<comment type="caution">
    <text evidence="1">The sequence shown here is derived from an EMBL/GenBank/DDBJ whole genome shotgun (WGS) entry which is preliminary data.</text>
</comment>
<dbReference type="Proteomes" id="UP000618240">
    <property type="component" value="Unassembled WGS sequence"/>
</dbReference>
<dbReference type="EMBL" id="JAERSE020000003">
    <property type="protein sequence ID" value="MCA6067825.1"/>
    <property type="molecule type" value="Genomic_DNA"/>
</dbReference>